<dbReference type="GO" id="GO:0005886">
    <property type="term" value="C:plasma membrane"/>
    <property type="evidence" value="ECO:0007669"/>
    <property type="project" value="UniProtKB-SubCell"/>
</dbReference>
<sequence length="315" mass="34070">MSDQKDVLVVAPPLWKRIVDSDLFYDFIRRPVVVASAVITVLIILASMFAPLVAPHTPFDPSSLNLMDGFTPPMEANAFTGNTFIMGTDSQGRDIFSAILYGSRISLLVGFAAVAFAAVLGITLGLIAGYKGGWVDSLIMRVADVQLSFPAILVALLIFGVTKSLIPGEYQEQAAVYVLIISIGLSDWVQYARTVRSSTLAEKNKEYVQAARIFGVPAPRILLRHILPNVMGPVLVIGTIGLALAIILESTLSFLGVGVPATQPSLGTLIRVGNEFLFSGEWWITFFPGVTLLILALSVNLLGDWLRDALNPRLR</sequence>
<dbReference type="Pfam" id="PF12911">
    <property type="entry name" value="OppC_N"/>
    <property type="match status" value="1"/>
</dbReference>
<dbReference type="SUPFAM" id="SSF161098">
    <property type="entry name" value="MetI-like"/>
    <property type="match status" value="1"/>
</dbReference>
<feature type="transmembrane region" description="Helical" evidence="7">
    <location>
        <begin position="282"/>
        <end position="306"/>
    </location>
</feature>
<dbReference type="PANTHER" id="PTHR43386:SF26">
    <property type="entry name" value="ABC TRANSPORTER PERMEASE PROTEIN"/>
    <property type="match status" value="1"/>
</dbReference>
<evidence type="ECO:0000256" key="7">
    <source>
        <dbReference type="RuleBase" id="RU363032"/>
    </source>
</evidence>
<dbReference type="CDD" id="cd06261">
    <property type="entry name" value="TM_PBP2"/>
    <property type="match status" value="1"/>
</dbReference>
<keyword evidence="6 7" id="KW-0472">Membrane</keyword>
<evidence type="ECO:0000256" key="1">
    <source>
        <dbReference type="ARBA" id="ARBA00004651"/>
    </source>
</evidence>
<dbReference type="InterPro" id="IPR050366">
    <property type="entry name" value="BP-dependent_transpt_permease"/>
</dbReference>
<evidence type="ECO:0000259" key="8">
    <source>
        <dbReference type="PROSITE" id="PS50928"/>
    </source>
</evidence>
<dbReference type="InterPro" id="IPR025966">
    <property type="entry name" value="OppC_N"/>
</dbReference>
<feature type="transmembrane region" description="Helical" evidence="7">
    <location>
        <begin position="142"/>
        <end position="162"/>
    </location>
</feature>
<keyword evidence="4 7" id="KW-0812">Transmembrane</keyword>
<feature type="transmembrane region" description="Helical" evidence="7">
    <location>
        <begin position="174"/>
        <end position="191"/>
    </location>
</feature>
<keyword evidence="3" id="KW-1003">Cell membrane</keyword>
<dbReference type="Gene3D" id="1.10.3720.10">
    <property type="entry name" value="MetI-like"/>
    <property type="match status" value="1"/>
</dbReference>
<dbReference type="PROSITE" id="PS50928">
    <property type="entry name" value="ABC_TM1"/>
    <property type="match status" value="1"/>
</dbReference>
<evidence type="ECO:0000256" key="5">
    <source>
        <dbReference type="ARBA" id="ARBA00022989"/>
    </source>
</evidence>
<proteinExistence type="inferred from homology"/>
<dbReference type="RefSeq" id="WP_304995314.1">
    <property type="nucleotide sequence ID" value="NZ_CP101717.1"/>
</dbReference>
<organism evidence="9">
    <name type="scientific">Salinispirillum sp. LH 10-3-1</name>
    <dbReference type="NCBI Taxonomy" id="2952525"/>
    <lineage>
        <taxon>Bacteria</taxon>
        <taxon>Pseudomonadati</taxon>
        <taxon>Pseudomonadota</taxon>
        <taxon>Gammaproteobacteria</taxon>
        <taxon>Oceanospirillales</taxon>
        <taxon>Saccharospirillaceae</taxon>
        <taxon>Salinispirillum</taxon>
    </lineage>
</organism>
<feature type="transmembrane region" description="Helical" evidence="7">
    <location>
        <begin position="32"/>
        <end position="54"/>
    </location>
</feature>
<dbReference type="PANTHER" id="PTHR43386">
    <property type="entry name" value="OLIGOPEPTIDE TRANSPORT SYSTEM PERMEASE PROTEIN APPC"/>
    <property type="match status" value="1"/>
</dbReference>
<evidence type="ECO:0000313" key="9">
    <source>
        <dbReference type="EMBL" id="WLD58030.1"/>
    </source>
</evidence>
<name>A0AB38YFL7_9GAMM</name>
<reference evidence="9" key="1">
    <citation type="submission" date="2022-07" db="EMBL/GenBank/DDBJ databases">
        <title>Complete genome sequence of Salinispirillum sp. LH10-3-1 capable of multiple carbohydrate inversion isolated from a soda lake.</title>
        <authorList>
            <person name="Liu J."/>
            <person name="Zhai Y."/>
            <person name="Zhang H."/>
            <person name="Yang H."/>
            <person name="Qu J."/>
            <person name="Li J."/>
        </authorList>
    </citation>
    <scope>NUCLEOTIDE SEQUENCE</scope>
    <source>
        <strain evidence="9">LH 10-3-1</strain>
    </source>
</reference>
<evidence type="ECO:0000256" key="3">
    <source>
        <dbReference type="ARBA" id="ARBA00022475"/>
    </source>
</evidence>
<feature type="transmembrane region" description="Helical" evidence="7">
    <location>
        <begin position="230"/>
        <end position="248"/>
    </location>
</feature>
<feature type="transmembrane region" description="Helical" evidence="7">
    <location>
        <begin position="105"/>
        <end position="130"/>
    </location>
</feature>
<dbReference type="InterPro" id="IPR035906">
    <property type="entry name" value="MetI-like_sf"/>
</dbReference>
<accession>A0AB38YFL7</accession>
<comment type="similarity">
    <text evidence="7">Belongs to the binding-protein-dependent transport system permease family.</text>
</comment>
<dbReference type="InterPro" id="IPR000515">
    <property type="entry name" value="MetI-like"/>
</dbReference>
<evidence type="ECO:0000256" key="4">
    <source>
        <dbReference type="ARBA" id="ARBA00022692"/>
    </source>
</evidence>
<keyword evidence="5 7" id="KW-1133">Transmembrane helix</keyword>
<evidence type="ECO:0000256" key="6">
    <source>
        <dbReference type="ARBA" id="ARBA00023136"/>
    </source>
</evidence>
<keyword evidence="2 7" id="KW-0813">Transport</keyword>
<evidence type="ECO:0000256" key="2">
    <source>
        <dbReference type="ARBA" id="ARBA00022448"/>
    </source>
</evidence>
<comment type="subcellular location">
    <subcellularLocation>
        <location evidence="1 7">Cell membrane</location>
        <topology evidence="1 7">Multi-pass membrane protein</topology>
    </subcellularLocation>
</comment>
<protein>
    <submittedName>
        <fullName evidence="9">ABC transporter permease</fullName>
    </submittedName>
</protein>
<dbReference type="GO" id="GO:0055085">
    <property type="term" value="P:transmembrane transport"/>
    <property type="evidence" value="ECO:0007669"/>
    <property type="project" value="InterPro"/>
</dbReference>
<dbReference type="Pfam" id="PF00528">
    <property type="entry name" value="BPD_transp_1"/>
    <property type="match status" value="1"/>
</dbReference>
<feature type="domain" description="ABC transmembrane type-1" evidence="8">
    <location>
        <begin position="103"/>
        <end position="303"/>
    </location>
</feature>
<dbReference type="AlphaFoldDB" id="A0AB38YFL7"/>
<gene>
    <name evidence="9" type="ORF">NFC81_15150</name>
</gene>
<dbReference type="EMBL" id="CP101717">
    <property type="protein sequence ID" value="WLD58030.1"/>
    <property type="molecule type" value="Genomic_DNA"/>
</dbReference>